<dbReference type="GO" id="GO:0016758">
    <property type="term" value="F:hexosyltransferase activity"/>
    <property type="evidence" value="ECO:0007669"/>
    <property type="project" value="TreeGrafter"/>
</dbReference>
<name>A0A852VRP3_9MICO</name>
<accession>A0A852VRP3</accession>
<dbReference type="SUPFAM" id="SSF53756">
    <property type="entry name" value="UDP-Glycosyltransferase/glycogen phosphorylase"/>
    <property type="match status" value="1"/>
</dbReference>
<keyword evidence="2" id="KW-0808">Transferase</keyword>
<organism evidence="2 3">
    <name type="scientific">Janibacter cremeus</name>
    <dbReference type="NCBI Taxonomy" id="1285192"/>
    <lineage>
        <taxon>Bacteria</taxon>
        <taxon>Bacillati</taxon>
        <taxon>Actinomycetota</taxon>
        <taxon>Actinomycetes</taxon>
        <taxon>Micrococcales</taxon>
        <taxon>Intrasporangiaceae</taxon>
        <taxon>Janibacter</taxon>
    </lineage>
</organism>
<dbReference type="InterPro" id="IPR050194">
    <property type="entry name" value="Glycosyltransferase_grp1"/>
</dbReference>
<dbReference type="EMBL" id="JACCAE010000001">
    <property type="protein sequence ID" value="NYF99602.1"/>
    <property type="molecule type" value="Genomic_DNA"/>
</dbReference>
<protein>
    <recommendedName>
        <fullName evidence="1">D-inositol 3-phosphate glycosyltransferase</fullName>
    </recommendedName>
</protein>
<gene>
    <name evidence="2" type="ORF">BJY20_002994</name>
</gene>
<dbReference type="PANTHER" id="PTHR45947">
    <property type="entry name" value="SULFOQUINOVOSYL TRANSFERASE SQD2"/>
    <property type="match status" value="1"/>
</dbReference>
<evidence type="ECO:0000313" key="3">
    <source>
        <dbReference type="Proteomes" id="UP000554054"/>
    </source>
</evidence>
<evidence type="ECO:0000256" key="1">
    <source>
        <dbReference type="ARBA" id="ARBA00021292"/>
    </source>
</evidence>
<proteinExistence type="predicted"/>
<dbReference type="Pfam" id="PF13692">
    <property type="entry name" value="Glyco_trans_1_4"/>
    <property type="match status" value="1"/>
</dbReference>
<keyword evidence="3" id="KW-1185">Reference proteome</keyword>
<evidence type="ECO:0000313" key="2">
    <source>
        <dbReference type="EMBL" id="NYF99602.1"/>
    </source>
</evidence>
<dbReference type="PANTHER" id="PTHR45947:SF3">
    <property type="entry name" value="SULFOQUINOVOSYL TRANSFERASE SQD2"/>
    <property type="match status" value="1"/>
</dbReference>
<dbReference type="RefSeq" id="WP_185992279.1">
    <property type="nucleotide sequence ID" value="NZ_JACCAE010000001.1"/>
</dbReference>
<dbReference type="Proteomes" id="UP000554054">
    <property type="component" value="Unassembled WGS sequence"/>
</dbReference>
<dbReference type="CDD" id="cd03801">
    <property type="entry name" value="GT4_PimA-like"/>
    <property type="match status" value="1"/>
</dbReference>
<comment type="caution">
    <text evidence="2">The sequence shown here is derived from an EMBL/GenBank/DDBJ whole genome shotgun (WGS) entry which is preliminary data.</text>
</comment>
<sequence>MSPGSDDVRRMLWVSLPDQRARRELYWMSRMPGTRVRAMARQEPVGEVDWIPSTYRRPIKRFVEAGALAWVRGLDEQDPLAHDWVASLELCSLVTGQASAWRRAARAAGSARPLQAVVTWENLPDQPLYRIPPYRQALNSCRDADLLLCMVDAAKDHLLANGFDEELIRVVKPGVDTALFHPAQEPTQEPVVVFASPLAENKGIDRVLQAMRIVRRSIPEARLRVAGRGPLEHLVRAEAEDPRNGVELMGTLDAAGVAEVMRSAAVFTTAPRATWKWTEQLGLAYLEALASGLAIVTTRCGTNDEAVHPPNHLVEDSAEALAEGILHHLADPVRRAEVGVANRRHALTHHDLATQCVAMGAAFSEVEALHRSR</sequence>
<reference evidence="2 3" key="1">
    <citation type="submission" date="2020-07" db="EMBL/GenBank/DDBJ databases">
        <title>Sequencing the genomes of 1000 actinobacteria strains.</title>
        <authorList>
            <person name="Klenk H.-P."/>
        </authorList>
    </citation>
    <scope>NUCLEOTIDE SEQUENCE [LARGE SCALE GENOMIC DNA]</scope>
    <source>
        <strain evidence="2 3">DSM 26154</strain>
    </source>
</reference>
<dbReference type="Gene3D" id="3.40.50.2000">
    <property type="entry name" value="Glycogen Phosphorylase B"/>
    <property type="match status" value="2"/>
</dbReference>
<dbReference type="AlphaFoldDB" id="A0A852VRP3"/>